<proteinExistence type="predicted"/>
<gene>
    <name evidence="1" type="ORF">GCM10023082_06300</name>
</gene>
<comment type="caution">
    <text evidence="1">The sequence shown here is derived from an EMBL/GenBank/DDBJ whole genome shotgun (WGS) entry which is preliminary data.</text>
</comment>
<evidence type="ECO:0000313" key="1">
    <source>
        <dbReference type="EMBL" id="GAA3711212.1"/>
    </source>
</evidence>
<keyword evidence="2" id="KW-1185">Reference proteome</keyword>
<accession>A0ABP7DX16</accession>
<protein>
    <submittedName>
        <fullName evidence="1">Uncharacterized protein</fullName>
    </submittedName>
</protein>
<dbReference type="RefSeq" id="WP_345640727.1">
    <property type="nucleotide sequence ID" value="NZ_BAABEP010000002.1"/>
</dbReference>
<evidence type="ECO:0000313" key="2">
    <source>
        <dbReference type="Proteomes" id="UP001499884"/>
    </source>
</evidence>
<name>A0ABP7DX16_9ACTN</name>
<dbReference type="Proteomes" id="UP001499884">
    <property type="component" value="Unassembled WGS sequence"/>
</dbReference>
<reference evidence="2" key="1">
    <citation type="journal article" date="2019" name="Int. J. Syst. Evol. Microbiol.">
        <title>The Global Catalogue of Microorganisms (GCM) 10K type strain sequencing project: providing services to taxonomists for standard genome sequencing and annotation.</title>
        <authorList>
            <consortium name="The Broad Institute Genomics Platform"/>
            <consortium name="The Broad Institute Genome Sequencing Center for Infectious Disease"/>
            <person name="Wu L."/>
            <person name="Ma J."/>
        </authorList>
    </citation>
    <scope>NUCLEOTIDE SEQUENCE [LARGE SCALE GENOMIC DNA]</scope>
    <source>
        <strain evidence="2">JCM 30846</strain>
    </source>
</reference>
<dbReference type="EMBL" id="BAABEP010000002">
    <property type="protein sequence ID" value="GAA3711212.1"/>
    <property type="molecule type" value="Genomic_DNA"/>
</dbReference>
<sequence>MHTPSLPATPGRPVASPRRAIHRSPLYIAPHEGEFLCDVDVLFDEHGHVYYADERPEDRDIDGILWERWGGVPSGPVAMAHHHPARQREVMDAGPKCGICGGEPDRDERGVLWLLHVDADTRATLTFPGDITTATPAVCRTDAFHALQACEVLQEGFIAVRVQEAEVVGVRGTVYSATEPPLLEQVVRLDDDAINRVVARQLMRQLRDAELDETTLATAGRRTRTRSGGATLDVPGPTWG</sequence>
<organism evidence="1 2">
    <name type="scientific">Streptomyces tremellae</name>
    <dbReference type="NCBI Taxonomy" id="1124239"/>
    <lineage>
        <taxon>Bacteria</taxon>
        <taxon>Bacillati</taxon>
        <taxon>Actinomycetota</taxon>
        <taxon>Actinomycetes</taxon>
        <taxon>Kitasatosporales</taxon>
        <taxon>Streptomycetaceae</taxon>
        <taxon>Streptomyces</taxon>
    </lineage>
</organism>